<dbReference type="InterPro" id="IPR011529">
    <property type="entry name" value="Glu_5kinase"/>
</dbReference>
<evidence type="ECO:0000256" key="4">
    <source>
        <dbReference type="ARBA" id="ARBA00022679"/>
    </source>
</evidence>
<comment type="similarity">
    <text evidence="8">Belongs to the glutamate 5-kinase family.</text>
</comment>
<dbReference type="GO" id="GO:0004349">
    <property type="term" value="F:glutamate 5-kinase activity"/>
    <property type="evidence" value="ECO:0007669"/>
    <property type="project" value="UniProtKB-UniRule"/>
</dbReference>
<reference evidence="10" key="1">
    <citation type="submission" date="2020-10" db="EMBL/GenBank/DDBJ databases">
        <authorList>
            <person name="Szabo G."/>
        </authorList>
    </citation>
    <scope>NUCLEOTIDE SEQUENCE</scope>
    <source>
        <strain evidence="10">PROFFT</strain>
    </source>
</reference>
<dbReference type="KEGG" id="ptf:PROFFT_A_00130"/>
<dbReference type="EMBL" id="LR890047">
    <property type="protein sequence ID" value="CAD6506858.1"/>
    <property type="molecule type" value="Genomic_DNA"/>
</dbReference>
<proteinExistence type="inferred from homology"/>
<keyword evidence="2 8" id="KW-0028">Amino-acid biosynthesis</keyword>
<evidence type="ECO:0000313" key="10">
    <source>
        <dbReference type="EMBL" id="CAD6506858.1"/>
    </source>
</evidence>
<feature type="binding site" evidence="8">
    <location>
        <position position="156"/>
    </location>
    <ligand>
        <name>substrate</name>
    </ligand>
</feature>
<keyword evidence="6 8" id="KW-0418">Kinase</keyword>
<evidence type="ECO:0000256" key="5">
    <source>
        <dbReference type="ARBA" id="ARBA00022741"/>
    </source>
</evidence>
<dbReference type="GO" id="GO:0055129">
    <property type="term" value="P:L-proline biosynthetic process"/>
    <property type="evidence" value="ECO:0007669"/>
    <property type="project" value="UniProtKB-UniRule"/>
</dbReference>
<feature type="binding site" evidence="8">
    <location>
        <begin position="176"/>
        <end position="177"/>
    </location>
    <ligand>
        <name>ATP</name>
        <dbReference type="ChEBI" id="CHEBI:30616"/>
    </ligand>
</feature>
<evidence type="ECO:0000256" key="2">
    <source>
        <dbReference type="ARBA" id="ARBA00022605"/>
    </source>
</evidence>
<feature type="binding site" evidence="8">
    <location>
        <position position="144"/>
    </location>
    <ligand>
        <name>substrate</name>
    </ligand>
</feature>
<evidence type="ECO:0000259" key="9">
    <source>
        <dbReference type="Pfam" id="PF00696"/>
    </source>
</evidence>
<keyword evidence="3 8" id="KW-0641">Proline biosynthesis</keyword>
<comment type="function">
    <text evidence="8">Catalyzes the transfer of a phosphate group to glutamate to form L-glutamate 5-phosphate.</text>
</comment>
<feature type="binding site" evidence="8">
    <location>
        <position position="57"/>
    </location>
    <ligand>
        <name>substrate</name>
    </ligand>
</feature>
<gene>
    <name evidence="8 10" type="primary">proB</name>
    <name evidence="10" type="ORF">PROFFT_A_00130</name>
</gene>
<dbReference type="PANTHER" id="PTHR43654:SF1">
    <property type="entry name" value="ISOPENTENYL PHOSPHATE KINASE"/>
    <property type="match status" value="1"/>
</dbReference>
<dbReference type="Proteomes" id="UP000683585">
    <property type="component" value="Chromosome"/>
</dbReference>
<dbReference type="AlphaFoldDB" id="A0A8E4EZN6"/>
<dbReference type="EC" id="2.7.2.11" evidence="8"/>
<dbReference type="CDD" id="cd04242">
    <property type="entry name" value="AAK_G5K_ProB"/>
    <property type="match status" value="1"/>
</dbReference>
<name>A0A8E4EZN6_9ENTR</name>
<dbReference type="UniPathway" id="UPA00098">
    <property type="reaction ID" value="UER00359"/>
</dbReference>
<feature type="binding site" evidence="8">
    <location>
        <position position="17"/>
    </location>
    <ligand>
        <name>ATP</name>
        <dbReference type="ChEBI" id="CHEBI:30616"/>
    </ligand>
</feature>
<dbReference type="InterPro" id="IPR005715">
    <property type="entry name" value="Glu_5kinase/COase_Synthase"/>
</dbReference>
<keyword evidence="7 8" id="KW-0067">ATP-binding</keyword>
<feature type="domain" description="Aspartate/glutamate/uridylate kinase" evidence="9">
    <location>
        <begin position="12"/>
        <end position="241"/>
    </location>
</feature>
<feature type="binding site" evidence="8">
    <location>
        <begin position="218"/>
        <end position="224"/>
    </location>
    <ligand>
        <name>ATP</name>
        <dbReference type="ChEBI" id="CHEBI:30616"/>
    </ligand>
</feature>
<dbReference type="Pfam" id="PF00696">
    <property type="entry name" value="AA_kinase"/>
    <property type="match status" value="1"/>
</dbReference>
<accession>A0A8E4EZN6</accession>
<dbReference type="NCBIfam" id="TIGR01027">
    <property type="entry name" value="proB"/>
    <property type="match status" value="1"/>
</dbReference>
<dbReference type="PROSITE" id="PS00902">
    <property type="entry name" value="GLUTAMATE_5_KINASE"/>
    <property type="match status" value="1"/>
</dbReference>
<dbReference type="HAMAP" id="MF_00456">
    <property type="entry name" value="ProB"/>
    <property type="match status" value="1"/>
</dbReference>
<dbReference type="PRINTS" id="PR00474">
    <property type="entry name" value="GLU5KINASE"/>
</dbReference>
<keyword evidence="4 8" id="KW-0808">Transferase</keyword>
<keyword evidence="5 8" id="KW-0547">Nucleotide-binding</keyword>
<evidence type="ECO:0000256" key="6">
    <source>
        <dbReference type="ARBA" id="ARBA00022777"/>
    </source>
</evidence>
<dbReference type="InterPro" id="IPR036393">
    <property type="entry name" value="AceGlu_kinase-like_sf"/>
</dbReference>
<evidence type="ECO:0000313" key="11">
    <source>
        <dbReference type="Proteomes" id="UP000683585"/>
    </source>
</evidence>
<dbReference type="Gene3D" id="3.40.1160.10">
    <property type="entry name" value="Acetylglutamate kinase-like"/>
    <property type="match status" value="1"/>
</dbReference>
<keyword evidence="11" id="KW-1185">Reference proteome</keyword>
<comment type="catalytic activity">
    <reaction evidence="8">
        <text>L-glutamate + ATP = L-glutamyl 5-phosphate + ADP</text>
        <dbReference type="Rhea" id="RHEA:14877"/>
        <dbReference type="ChEBI" id="CHEBI:29985"/>
        <dbReference type="ChEBI" id="CHEBI:30616"/>
        <dbReference type="ChEBI" id="CHEBI:58274"/>
        <dbReference type="ChEBI" id="CHEBI:456216"/>
        <dbReference type="EC" id="2.7.2.11"/>
    </reaction>
</comment>
<comment type="pathway">
    <text evidence="8">Amino-acid biosynthesis; L-proline biosynthesis; L-glutamate 5-semialdehyde from L-glutamate: step 1/2.</text>
</comment>
<dbReference type="InterPro" id="IPR041739">
    <property type="entry name" value="G5K_ProB"/>
</dbReference>
<dbReference type="GO" id="GO:0005524">
    <property type="term" value="F:ATP binding"/>
    <property type="evidence" value="ECO:0007669"/>
    <property type="project" value="UniProtKB-KW"/>
</dbReference>
<dbReference type="InterPro" id="IPR019797">
    <property type="entry name" value="Glutamate_5-kinase_CS"/>
</dbReference>
<evidence type="ECO:0000256" key="7">
    <source>
        <dbReference type="ARBA" id="ARBA00022840"/>
    </source>
</evidence>
<protein>
    <recommendedName>
        <fullName evidence="8">Glutamate 5-kinase</fullName>
        <ecNumber evidence="8">2.7.2.11</ecNumber>
    </recommendedName>
    <alternativeName>
        <fullName evidence="8">Gamma-glutamyl kinase</fullName>
        <shortName evidence="8">GK</shortName>
    </alternativeName>
</protein>
<dbReference type="SUPFAM" id="SSF53633">
    <property type="entry name" value="Carbamate kinase-like"/>
    <property type="match status" value="1"/>
</dbReference>
<evidence type="ECO:0000256" key="8">
    <source>
        <dbReference type="HAMAP-Rule" id="MF_00456"/>
    </source>
</evidence>
<keyword evidence="1 8" id="KW-0963">Cytoplasm</keyword>
<evidence type="ECO:0000256" key="3">
    <source>
        <dbReference type="ARBA" id="ARBA00022650"/>
    </source>
</evidence>
<dbReference type="InterPro" id="IPR001057">
    <property type="entry name" value="Glu/AcGlu_kinase"/>
</dbReference>
<dbReference type="PIRSF" id="PIRSF000729">
    <property type="entry name" value="GK"/>
    <property type="match status" value="1"/>
</dbReference>
<dbReference type="PANTHER" id="PTHR43654">
    <property type="entry name" value="GLUTAMATE 5-KINASE"/>
    <property type="match status" value="1"/>
</dbReference>
<dbReference type="GO" id="GO:0005829">
    <property type="term" value="C:cytosol"/>
    <property type="evidence" value="ECO:0007669"/>
    <property type="project" value="TreeGrafter"/>
</dbReference>
<dbReference type="FunFam" id="3.40.1160.10:FF:000006">
    <property type="entry name" value="Glutamate 5-kinase"/>
    <property type="match status" value="1"/>
</dbReference>
<comment type="subcellular location">
    <subcellularLocation>
        <location evidence="8">Cytoplasm</location>
    </subcellularLocation>
</comment>
<organism evidence="10 11">
    <name type="scientific">Candidatus Profftia tarda</name>
    <dbReference type="NCBI Taxonomy" id="1177216"/>
    <lineage>
        <taxon>Bacteria</taxon>
        <taxon>Pseudomonadati</taxon>
        <taxon>Pseudomonadota</taxon>
        <taxon>Gammaproteobacteria</taxon>
        <taxon>Enterobacterales</taxon>
        <taxon>Enterobacteriaceae</taxon>
        <taxon>Candidatus Profftia</taxon>
    </lineage>
</organism>
<sequence>MAINGKKMNSNKTLVVKLGTSVLTGGSCCLNRSNMVKLVSQFAQQHSAGHRIVIVSSGAIAAGRQDLGYPKLPQIISSKQLLASVGQIVLIKLWKELFSFHGIHIGQMLLTRADLENGESFRNAHDTLYALMKNRIIPIINENDAIATAEIKVGDNDNLSAFVAILAKAHKLLLLTDQDGLLTADPRKHTNAELIQEVKRIDDNLRSIAGNTISVLGTGGMTTKLQAADIACRNGIDVIIAAGSKPDVIKDVINNVSVGTYFHAIKKI</sequence>
<dbReference type="InterPro" id="IPR001048">
    <property type="entry name" value="Asp/Glu/Uridylate_kinase"/>
</dbReference>
<dbReference type="PROSITE" id="PS51257">
    <property type="entry name" value="PROKAR_LIPOPROTEIN"/>
    <property type="match status" value="1"/>
</dbReference>
<evidence type="ECO:0000256" key="1">
    <source>
        <dbReference type="ARBA" id="ARBA00022490"/>
    </source>
</evidence>